<dbReference type="CDD" id="cd03136">
    <property type="entry name" value="GATase1_AraC_ArgR_like"/>
    <property type="match status" value="1"/>
</dbReference>
<sequence length="368" mass="40054">MSHAPSLSAERLGTARTSPLRVGFVLLDQFTLAAFGGLIDALRLAADHGGRSRQIHASWTVMSLDGTPRRASCGVVISDSSPLLDPAQFDYIAVCGGNDYLNEHHPAALLDYLRRAVSAGVRLIGVCTGTFAIAQAGLFEKRTACVHWNVLEAFQAQFPTLRPVTDKLFVDEGDVLSCAGSTAAIDLGLYLVTRHCGAAKANQAVRHMMLQGMRPSSLPQPHFFADLASVTDARVHQAVHFMEQRLDDPPSIDAIARYVGCSSRQLERAFSTALGVSPAAFQRELRKDYACWMLTNSPRSITEIAFDCGFSDAAHFSREFRRAFGMSPRQYRGGSRPPEVQDASLSVRTVPDLPPPAVGETAGRRRRL</sequence>
<dbReference type="PANTHER" id="PTHR43130:SF3">
    <property type="entry name" value="HTH-TYPE TRANSCRIPTIONAL REGULATOR RV1931C"/>
    <property type="match status" value="1"/>
</dbReference>
<dbReference type="InterPro" id="IPR009057">
    <property type="entry name" value="Homeodomain-like_sf"/>
</dbReference>
<keyword evidence="3" id="KW-0804">Transcription</keyword>
<evidence type="ECO:0000313" key="7">
    <source>
        <dbReference type="Proteomes" id="UP000006633"/>
    </source>
</evidence>
<dbReference type="InterPro" id="IPR018060">
    <property type="entry name" value="HTH_AraC"/>
</dbReference>
<proteinExistence type="predicted"/>
<gene>
    <name evidence="6" type="ordered locus">Snov_3193</name>
</gene>
<dbReference type="KEGG" id="sno:Snov_3193"/>
<dbReference type="eggNOG" id="COG4977">
    <property type="taxonomic scope" value="Bacteria"/>
</dbReference>
<dbReference type="InterPro" id="IPR002818">
    <property type="entry name" value="DJ-1/PfpI"/>
</dbReference>
<accession>D7A810</accession>
<dbReference type="PROSITE" id="PS01124">
    <property type="entry name" value="HTH_ARAC_FAMILY_2"/>
    <property type="match status" value="1"/>
</dbReference>
<dbReference type="Gene3D" id="1.10.10.60">
    <property type="entry name" value="Homeodomain-like"/>
    <property type="match status" value="1"/>
</dbReference>
<dbReference type="HOGENOM" id="CLU_000445_59_0_5"/>
<feature type="region of interest" description="Disordered" evidence="4">
    <location>
        <begin position="327"/>
        <end position="368"/>
    </location>
</feature>
<dbReference type="Pfam" id="PF01965">
    <property type="entry name" value="DJ-1_PfpI"/>
    <property type="match status" value="1"/>
</dbReference>
<protein>
    <submittedName>
        <fullName evidence="6">Transcriptional regulator, AraC family</fullName>
    </submittedName>
</protein>
<dbReference type="InterPro" id="IPR029062">
    <property type="entry name" value="Class_I_gatase-like"/>
</dbReference>
<dbReference type="PRINTS" id="PR00032">
    <property type="entry name" value="HTHARAC"/>
</dbReference>
<evidence type="ECO:0000259" key="5">
    <source>
        <dbReference type="PROSITE" id="PS01124"/>
    </source>
</evidence>
<keyword evidence="1" id="KW-0805">Transcription regulation</keyword>
<dbReference type="SMART" id="SM00342">
    <property type="entry name" value="HTH_ARAC"/>
    <property type="match status" value="1"/>
</dbReference>
<feature type="domain" description="HTH araC/xylS-type" evidence="5">
    <location>
        <begin position="236"/>
        <end position="334"/>
    </location>
</feature>
<dbReference type="InterPro" id="IPR052158">
    <property type="entry name" value="INH-QAR"/>
</dbReference>
<evidence type="ECO:0000313" key="6">
    <source>
        <dbReference type="EMBL" id="ADH90468.1"/>
    </source>
</evidence>
<dbReference type="Pfam" id="PF12833">
    <property type="entry name" value="HTH_18"/>
    <property type="match status" value="1"/>
</dbReference>
<evidence type="ECO:0000256" key="2">
    <source>
        <dbReference type="ARBA" id="ARBA00023125"/>
    </source>
</evidence>
<dbReference type="SUPFAM" id="SSF52317">
    <property type="entry name" value="Class I glutamine amidotransferase-like"/>
    <property type="match status" value="1"/>
</dbReference>
<dbReference type="EMBL" id="CP002026">
    <property type="protein sequence ID" value="ADH90468.1"/>
    <property type="molecule type" value="Genomic_DNA"/>
</dbReference>
<dbReference type="RefSeq" id="WP_013167969.1">
    <property type="nucleotide sequence ID" value="NC_014217.1"/>
</dbReference>
<dbReference type="SUPFAM" id="SSF46689">
    <property type="entry name" value="Homeodomain-like"/>
    <property type="match status" value="2"/>
</dbReference>
<dbReference type="Proteomes" id="UP000006633">
    <property type="component" value="Chromosome"/>
</dbReference>
<name>D7A810_ANCN5</name>
<reference evidence="6 7" key="1">
    <citation type="journal article" date="2012" name="Stand. Genomic Sci.">
        <title>Complete genome sequence of the facultatively chemolithoautotrophic and methylotrophic alpha Proteobacterium Starkeya novella type strain (ATCC 8093(T)).</title>
        <authorList>
            <person name="Kappler U."/>
            <person name="Davenport K."/>
            <person name="Beatson S."/>
            <person name="Lucas S."/>
            <person name="Lapidus A."/>
            <person name="Copeland A."/>
            <person name="Berry K.W."/>
            <person name="Glavina Del Rio T."/>
            <person name="Hammon N."/>
            <person name="Dalin E."/>
            <person name="Tice H."/>
            <person name="Pitluck S."/>
            <person name="Richardson P."/>
            <person name="Bruce D."/>
            <person name="Goodwin L.A."/>
            <person name="Han C."/>
            <person name="Tapia R."/>
            <person name="Detter J.C."/>
            <person name="Chang Y.J."/>
            <person name="Jeffries C.D."/>
            <person name="Land M."/>
            <person name="Hauser L."/>
            <person name="Kyrpides N.C."/>
            <person name="Goker M."/>
            <person name="Ivanova N."/>
            <person name="Klenk H.P."/>
            <person name="Woyke T."/>
        </authorList>
    </citation>
    <scope>NUCLEOTIDE SEQUENCE [LARGE SCALE GENOMIC DNA]</scope>
    <source>
        <strain evidence="7">ATCC 8093 / DSM 506 / JCM 20403 / CCM 1077 / IAM 12100 / NBRC 12443 / NCIMB 10456</strain>
    </source>
</reference>
<dbReference type="GO" id="GO:0043565">
    <property type="term" value="F:sequence-specific DNA binding"/>
    <property type="evidence" value="ECO:0007669"/>
    <property type="project" value="InterPro"/>
</dbReference>
<evidence type="ECO:0000256" key="1">
    <source>
        <dbReference type="ARBA" id="ARBA00023015"/>
    </source>
</evidence>
<keyword evidence="7" id="KW-1185">Reference proteome</keyword>
<dbReference type="OrthoDB" id="9793400at2"/>
<dbReference type="InterPro" id="IPR020449">
    <property type="entry name" value="Tscrpt_reg_AraC-type_HTH"/>
</dbReference>
<evidence type="ECO:0000256" key="3">
    <source>
        <dbReference type="ARBA" id="ARBA00023163"/>
    </source>
</evidence>
<keyword evidence="2" id="KW-0238">DNA-binding</keyword>
<dbReference type="STRING" id="639283.Snov_3193"/>
<organism evidence="6 7">
    <name type="scientific">Ancylobacter novellus (strain ATCC 8093 / DSM 506 / JCM 20403 / CCM 1077 / IAM 12100 / NBRC 12443 / NCIMB 10456)</name>
    <name type="common">Starkeya novella</name>
    <dbReference type="NCBI Taxonomy" id="639283"/>
    <lineage>
        <taxon>Bacteria</taxon>
        <taxon>Pseudomonadati</taxon>
        <taxon>Pseudomonadota</taxon>
        <taxon>Alphaproteobacteria</taxon>
        <taxon>Hyphomicrobiales</taxon>
        <taxon>Xanthobacteraceae</taxon>
        <taxon>Ancylobacter</taxon>
    </lineage>
</organism>
<evidence type="ECO:0000256" key="4">
    <source>
        <dbReference type="SAM" id="MobiDB-lite"/>
    </source>
</evidence>
<dbReference type="GO" id="GO:0003700">
    <property type="term" value="F:DNA-binding transcription factor activity"/>
    <property type="evidence" value="ECO:0007669"/>
    <property type="project" value="InterPro"/>
</dbReference>
<dbReference type="PANTHER" id="PTHR43130">
    <property type="entry name" value="ARAC-FAMILY TRANSCRIPTIONAL REGULATOR"/>
    <property type="match status" value="1"/>
</dbReference>
<dbReference type="Gene3D" id="3.40.50.880">
    <property type="match status" value="1"/>
</dbReference>
<dbReference type="AlphaFoldDB" id="D7A810"/>